<comment type="caution">
    <text evidence="1">The sequence shown here is derived from an EMBL/GenBank/DDBJ whole genome shotgun (WGS) entry which is preliminary data.</text>
</comment>
<reference evidence="1" key="2">
    <citation type="submission" date="2020-11" db="EMBL/GenBank/DDBJ databases">
        <authorList>
            <person name="McCartney M.A."/>
            <person name="Auch B."/>
            <person name="Kono T."/>
            <person name="Mallez S."/>
            <person name="Becker A."/>
            <person name="Gohl D.M."/>
            <person name="Silverstein K.A.T."/>
            <person name="Koren S."/>
            <person name="Bechman K.B."/>
            <person name="Herman A."/>
            <person name="Abrahante J.E."/>
            <person name="Garbe J."/>
        </authorList>
    </citation>
    <scope>NUCLEOTIDE SEQUENCE</scope>
    <source>
        <strain evidence="1">Duluth1</strain>
        <tissue evidence="1">Whole animal</tissue>
    </source>
</reference>
<accession>A0A9D4BIW1</accession>
<protein>
    <submittedName>
        <fullName evidence="1">Uncharacterized protein</fullName>
    </submittedName>
</protein>
<gene>
    <name evidence="1" type="ORF">DPMN_084844</name>
</gene>
<name>A0A9D4BIW1_DREPO</name>
<keyword evidence="2" id="KW-1185">Reference proteome</keyword>
<reference evidence="1" key="1">
    <citation type="journal article" date="2019" name="bioRxiv">
        <title>The Genome of the Zebra Mussel, Dreissena polymorpha: A Resource for Invasive Species Research.</title>
        <authorList>
            <person name="McCartney M.A."/>
            <person name="Auch B."/>
            <person name="Kono T."/>
            <person name="Mallez S."/>
            <person name="Zhang Y."/>
            <person name="Obille A."/>
            <person name="Becker A."/>
            <person name="Abrahante J.E."/>
            <person name="Garbe J."/>
            <person name="Badalamenti J.P."/>
            <person name="Herman A."/>
            <person name="Mangelson H."/>
            <person name="Liachko I."/>
            <person name="Sullivan S."/>
            <person name="Sone E.D."/>
            <person name="Koren S."/>
            <person name="Silverstein K.A.T."/>
            <person name="Beckman K.B."/>
            <person name="Gohl D.M."/>
        </authorList>
    </citation>
    <scope>NUCLEOTIDE SEQUENCE</scope>
    <source>
        <strain evidence="1">Duluth1</strain>
        <tissue evidence="1">Whole animal</tissue>
    </source>
</reference>
<evidence type="ECO:0000313" key="1">
    <source>
        <dbReference type="EMBL" id="KAH3697345.1"/>
    </source>
</evidence>
<proteinExistence type="predicted"/>
<dbReference type="AlphaFoldDB" id="A0A9D4BIW1"/>
<dbReference type="Proteomes" id="UP000828390">
    <property type="component" value="Unassembled WGS sequence"/>
</dbReference>
<organism evidence="1 2">
    <name type="scientific">Dreissena polymorpha</name>
    <name type="common">Zebra mussel</name>
    <name type="synonym">Mytilus polymorpha</name>
    <dbReference type="NCBI Taxonomy" id="45954"/>
    <lineage>
        <taxon>Eukaryota</taxon>
        <taxon>Metazoa</taxon>
        <taxon>Spiralia</taxon>
        <taxon>Lophotrochozoa</taxon>
        <taxon>Mollusca</taxon>
        <taxon>Bivalvia</taxon>
        <taxon>Autobranchia</taxon>
        <taxon>Heteroconchia</taxon>
        <taxon>Euheterodonta</taxon>
        <taxon>Imparidentia</taxon>
        <taxon>Neoheterodontei</taxon>
        <taxon>Myida</taxon>
        <taxon>Dreissenoidea</taxon>
        <taxon>Dreissenidae</taxon>
        <taxon>Dreissena</taxon>
    </lineage>
</organism>
<sequence length="173" mass="19326">MKGPKTNNLPPGGHVFQATGTIFYLFRDIIMANLLTKFHDDRNINMASRVLTKKNATTPWRPYIIWTNCLAYAPPPVGHVFKATETIIELIQDIIGTHLLLLTKFYEDLKINVASRVLKRKNAPPPGPIGGGVPPRLPKLEVVVVEKAVDIAILCSTCQDPCGFNLDRFNFIF</sequence>
<evidence type="ECO:0000313" key="2">
    <source>
        <dbReference type="Proteomes" id="UP000828390"/>
    </source>
</evidence>
<dbReference type="EMBL" id="JAIWYP010000016">
    <property type="protein sequence ID" value="KAH3697345.1"/>
    <property type="molecule type" value="Genomic_DNA"/>
</dbReference>